<reference evidence="2 3" key="1">
    <citation type="journal article" date="2024" name="Nat. Commun.">
        <title>Phylogenomics reveals the evolutionary origins of lichenization in chlorophyte algae.</title>
        <authorList>
            <person name="Puginier C."/>
            <person name="Libourel C."/>
            <person name="Otte J."/>
            <person name="Skaloud P."/>
            <person name="Haon M."/>
            <person name="Grisel S."/>
            <person name="Petersen M."/>
            <person name="Berrin J.G."/>
            <person name="Delaux P.M."/>
            <person name="Dal Grande F."/>
            <person name="Keller J."/>
        </authorList>
    </citation>
    <scope>NUCLEOTIDE SEQUENCE [LARGE SCALE GENOMIC DNA]</scope>
    <source>
        <strain evidence="2 3">SAG 2036</strain>
    </source>
</reference>
<dbReference type="Proteomes" id="UP001465755">
    <property type="component" value="Unassembled WGS sequence"/>
</dbReference>
<organism evidence="2 3">
    <name type="scientific">Symbiochloris irregularis</name>
    <dbReference type="NCBI Taxonomy" id="706552"/>
    <lineage>
        <taxon>Eukaryota</taxon>
        <taxon>Viridiplantae</taxon>
        <taxon>Chlorophyta</taxon>
        <taxon>core chlorophytes</taxon>
        <taxon>Trebouxiophyceae</taxon>
        <taxon>Trebouxiales</taxon>
        <taxon>Trebouxiaceae</taxon>
        <taxon>Symbiochloris</taxon>
    </lineage>
</organism>
<comment type="caution">
    <text evidence="2">The sequence shown here is derived from an EMBL/GenBank/DDBJ whole genome shotgun (WGS) entry which is preliminary data.</text>
</comment>
<keyword evidence="3" id="KW-1185">Reference proteome</keyword>
<feature type="compositionally biased region" description="Gly residues" evidence="1">
    <location>
        <begin position="105"/>
        <end position="120"/>
    </location>
</feature>
<dbReference type="AlphaFoldDB" id="A0AAW1PVR0"/>
<accession>A0AAW1PVR0</accession>
<feature type="compositionally biased region" description="Basic and acidic residues" evidence="1">
    <location>
        <begin position="60"/>
        <end position="70"/>
    </location>
</feature>
<evidence type="ECO:0000313" key="3">
    <source>
        <dbReference type="Proteomes" id="UP001465755"/>
    </source>
</evidence>
<name>A0AAW1PVR0_9CHLO</name>
<protein>
    <submittedName>
        <fullName evidence="2">Uncharacterized protein</fullName>
    </submittedName>
</protein>
<feature type="region of interest" description="Disordered" evidence="1">
    <location>
        <begin position="35"/>
        <end position="120"/>
    </location>
</feature>
<evidence type="ECO:0000256" key="1">
    <source>
        <dbReference type="SAM" id="MobiDB-lite"/>
    </source>
</evidence>
<evidence type="ECO:0000313" key="2">
    <source>
        <dbReference type="EMBL" id="KAK9812258.1"/>
    </source>
</evidence>
<sequence length="120" mass="12360">MAHMLSSRCSTPVCQRTTGLTVAPRVTRTRLARAAVANDQPLGSKVGQDAPSQFWPPKPITEHGQPKPEDDPNPDADAGPGKAAKGEYTAGPDPEVEKKMDLGKPTGGTQQGGGGEGSAS</sequence>
<gene>
    <name evidence="2" type="ORF">WJX73_008344</name>
</gene>
<proteinExistence type="predicted"/>
<dbReference type="EMBL" id="JALJOQ010000008">
    <property type="protein sequence ID" value="KAK9812258.1"/>
    <property type="molecule type" value="Genomic_DNA"/>
</dbReference>